<reference evidence="9" key="1">
    <citation type="journal article" date="2021" name="BMC Genomics">
        <title>Chromosome-level genome assembly and manually-curated proteome of model necrotroph Parastagonospora nodorum Sn15 reveals a genome-wide trove of candidate effector homologs, and redundancy of virulence-related functions within an accessory chromosome.</title>
        <authorList>
            <person name="Bertazzoni S."/>
            <person name="Jones D.A.B."/>
            <person name="Phan H.T."/>
            <person name="Tan K.-C."/>
            <person name="Hane J.K."/>
        </authorList>
    </citation>
    <scope>NUCLEOTIDE SEQUENCE [LARGE SCALE GENOMIC DNA]</scope>
    <source>
        <strain evidence="9">SN15 / ATCC MYA-4574 / FGSC 10173)</strain>
    </source>
</reference>
<evidence type="ECO:0000256" key="5">
    <source>
        <dbReference type="ARBA" id="ARBA00023242"/>
    </source>
</evidence>
<dbReference type="InterPro" id="IPR001138">
    <property type="entry name" value="Zn2Cys6_DnaBD"/>
</dbReference>
<evidence type="ECO:0000259" key="7">
    <source>
        <dbReference type="PROSITE" id="PS50048"/>
    </source>
</evidence>
<dbReference type="PANTHER" id="PTHR31845:SF10">
    <property type="entry name" value="ZN(II)2CYS6 TRANSCRIPTION FACTOR (EUROFUNG)"/>
    <property type="match status" value="1"/>
</dbReference>
<dbReference type="SUPFAM" id="SSF57701">
    <property type="entry name" value="Zn2/Cys6 DNA-binding domain"/>
    <property type="match status" value="1"/>
</dbReference>
<dbReference type="Pfam" id="PF00172">
    <property type="entry name" value="Zn_clus"/>
    <property type="match status" value="1"/>
</dbReference>
<dbReference type="GO" id="GO:0000981">
    <property type="term" value="F:DNA-binding transcription factor activity, RNA polymerase II-specific"/>
    <property type="evidence" value="ECO:0007669"/>
    <property type="project" value="InterPro"/>
</dbReference>
<dbReference type="Proteomes" id="UP000663193">
    <property type="component" value="Chromosome 21"/>
</dbReference>
<comment type="subcellular location">
    <subcellularLocation>
        <location evidence="1">Nucleus</location>
    </subcellularLocation>
</comment>
<feature type="domain" description="Zn(2)-C6 fungal-type" evidence="7">
    <location>
        <begin position="159"/>
        <end position="191"/>
    </location>
</feature>
<dbReference type="InterPro" id="IPR051089">
    <property type="entry name" value="prtT"/>
</dbReference>
<feature type="region of interest" description="Disordered" evidence="6">
    <location>
        <begin position="1"/>
        <end position="20"/>
    </location>
</feature>
<protein>
    <recommendedName>
        <fullName evidence="7">Zn(2)-C6 fungal-type domain-containing protein</fullName>
    </recommendedName>
</protein>
<dbReference type="GO" id="GO:0003677">
    <property type="term" value="F:DNA binding"/>
    <property type="evidence" value="ECO:0007669"/>
    <property type="project" value="UniProtKB-KW"/>
</dbReference>
<evidence type="ECO:0000256" key="3">
    <source>
        <dbReference type="ARBA" id="ARBA00023125"/>
    </source>
</evidence>
<dbReference type="InterPro" id="IPR036864">
    <property type="entry name" value="Zn2-C6_fun-type_DNA-bd_sf"/>
</dbReference>
<dbReference type="EMBL" id="CP069043">
    <property type="protein sequence ID" value="QRD06935.1"/>
    <property type="molecule type" value="Genomic_DNA"/>
</dbReference>
<organism evidence="8 9">
    <name type="scientific">Phaeosphaeria nodorum (strain SN15 / ATCC MYA-4574 / FGSC 10173)</name>
    <name type="common">Glume blotch fungus</name>
    <name type="synonym">Parastagonospora nodorum</name>
    <dbReference type="NCBI Taxonomy" id="321614"/>
    <lineage>
        <taxon>Eukaryota</taxon>
        <taxon>Fungi</taxon>
        <taxon>Dikarya</taxon>
        <taxon>Ascomycota</taxon>
        <taxon>Pezizomycotina</taxon>
        <taxon>Dothideomycetes</taxon>
        <taxon>Pleosporomycetidae</taxon>
        <taxon>Pleosporales</taxon>
        <taxon>Pleosporineae</taxon>
        <taxon>Phaeosphaeriaceae</taxon>
        <taxon>Parastagonospora</taxon>
    </lineage>
</organism>
<keyword evidence="9" id="KW-1185">Reference proteome</keyword>
<dbReference type="PANTHER" id="PTHR31845">
    <property type="entry name" value="FINGER DOMAIN PROTEIN, PUTATIVE-RELATED"/>
    <property type="match status" value="1"/>
</dbReference>
<dbReference type="GO" id="GO:0005634">
    <property type="term" value="C:nucleus"/>
    <property type="evidence" value="ECO:0007669"/>
    <property type="project" value="UniProtKB-SubCell"/>
</dbReference>
<name>A0A7U2IC24_PHANO</name>
<dbReference type="PROSITE" id="PS50048">
    <property type="entry name" value="ZN2_CY6_FUNGAL_2"/>
    <property type="match status" value="1"/>
</dbReference>
<evidence type="ECO:0000256" key="1">
    <source>
        <dbReference type="ARBA" id="ARBA00004123"/>
    </source>
</evidence>
<dbReference type="OrthoDB" id="5226580at2759"/>
<dbReference type="Gene3D" id="4.10.240.10">
    <property type="entry name" value="Zn(2)-C6 fungal-type DNA-binding domain"/>
    <property type="match status" value="1"/>
</dbReference>
<sequence length="764" mass="85475">MAALPQHHPQRAQRRCVPDRATRLSEQSDAFGHGRCGYKLPIVPPAFRRSIHRLKLPEVSHTFGAQQHGRLFVPFFHATCSDPSSDRNRQRGRLSGVSLWRVHRSFNSHLKPALGVCSDFPTMHQPADTDREEAPRSPKPANSIFTMEAREGRIGNAFACERCRKHKVRCVPSDTAGLCQRCQKARVECIEHVARRRPAKTRGDVQPPTRLRDFDKKLDKLSTVMATMAPAPAHSTLPSVTTVPSHIIDAPLRTSPPALVTPVSAPPVHTPILPAPAPASGTENSLPFWDSISETLACLGRLDPVIRTISLGHMQMMLDTYQRMVDFFPFVTLPKDCSCQELVLHRPVLMLAVLTAASYESSSLQLTLSREFRKVAMVKILNGEKSLDLLQGLLIFIAWHHHYMDAQAVSVPMLLHMCVGIASDLGLDRISTSVRSPLHREDPSNREAKRAYLGCYYLASNIGLIESGKSRCMSYSATLRNYASDLASSWEQKTDSVLPIFVDVCQFMEDVEETFQGRCEQALVARSQVKRLSDKWDHIRSASKLQANDYKTLQWIQLAARIHLYKIAAAVDLLDRESAPWASGFQLSLRVTCLRSIEQFLDNSIQLSTAQYEFISLVDWLNLVSGIISLGKLGLHSSPLPGWDPVELQITRTFEYFRDHLSSQMPRQRENQDNNENAFERFRRVTSVMTVALKSALGGGSPNGSTFELATGSGRTVSLLQDLSLPKIKSMGNGTEKLPSLWKINPSLDMNSNEFHWKFLMGTV</sequence>
<dbReference type="GO" id="GO:0008270">
    <property type="term" value="F:zinc ion binding"/>
    <property type="evidence" value="ECO:0007669"/>
    <property type="project" value="InterPro"/>
</dbReference>
<dbReference type="SMART" id="SM00066">
    <property type="entry name" value="GAL4"/>
    <property type="match status" value="1"/>
</dbReference>
<evidence type="ECO:0000313" key="9">
    <source>
        <dbReference type="Proteomes" id="UP000663193"/>
    </source>
</evidence>
<dbReference type="CDD" id="cd12148">
    <property type="entry name" value="fungal_TF_MHR"/>
    <property type="match status" value="1"/>
</dbReference>
<accession>A0A7U2IC24</accession>
<keyword evidence="5" id="KW-0539">Nucleus</keyword>
<keyword evidence="3" id="KW-0238">DNA-binding</keyword>
<evidence type="ECO:0000256" key="6">
    <source>
        <dbReference type="SAM" id="MobiDB-lite"/>
    </source>
</evidence>
<dbReference type="VEuPathDB" id="FungiDB:JI435_126610"/>
<evidence type="ECO:0000256" key="2">
    <source>
        <dbReference type="ARBA" id="ARBA00023015"/>
    </source>
</evidence>
<keyword evidence="4" id="KW-0804">Transcription</keyword>
<dbReference type="AlphaFoldDB" id="A0A7U2IC24"/>
<dbReference type="PROSITE" id="PS00463">
    <property type="entry name" value="ZN2_CY6_FUNGAL_1"/>
    <property type="match status" value="1"/>
</dbReference>
<evidence type="ECO:0000256" key="4">
    <source>
        <dbReference type="ARBA" id="ARBA00023163"/>
    </source>
</evidence>
<dbReference type="CDD" id="cd00067">
    <property type="entry name" value="GAL4"/>
    <property type="match status" value="1"/>
</dbReference>
<proteinExistence type="predicted"/>
<keyword evidence="2" id="KW-0805">Transcription regulation</keyword>
<gene>
    <name evidence="8" type="ORF">JI435_126610</name>
</gene>
<evidence type="ECO:0000313" key="8">
    <source>
        <dbReference type="EMBL" id="QRD06935.1"/>
    </source>
</evidence>